<name>A0ABS1F4N8_9PROT</name>
<reference evidence="2" key="1">
    <citation type="submission" date="2021-01" db="EMBL/GenBank/DDBJ databases">
        <title>Genome public.</title>
        <authorList>
            <person name="Liu C."/>
            <person name="Sun Q."/>
        </authorList>
    </citation>
    <scope>NUCLEOTIDE SEQUENCE [LARGE SCALE GENOMIC DNA]</scope>
    <source>
        <strain evidence="2">YIM B02556</strain>
    </source>
</reference>
<gene>
    <name evidence="1" type="ORF">JHL17_13200</name>
</gene>
<dbReference type="EMBL" id="JAENHM010000038">
    <property type="protein sequence ID" value="MBK1838372.1"/>
    <property type="molecule type" value="Genomic_DNA"/>
</dbReference>
<evidence type="ECO:0000313" key="2">
    <source>
        <dbReference type="Proteomes" id="UP000652760"/>
    </source>
</evidence>
<organism evidence="1 2">
    <name type="scientific">Azospirillum endophyticum</name>
    <dbReference type="NCBI Taxonomy" id="2800326"/>
    <lineage>
        <taxon>Bacteria</taxon>
        <taxon>Pseudomonadati</taxon>
        <taxon>Pseudomonadota</taxon>
        <taxon>Alphaproteobacteria</taxon>
        <taxon>Rhodospirillales</taxon>
        <taxon>Azospirillaceae</taxon>
        <taxon>Azospirillum</taxon>
    </lineage>
</organism>
<dbReference type="RefSeq" id="WP_200193792.1">
    <property type="nucleotide sequence ID" value="NZ_JAENHM010000038.1"/>
</dbReference>
<comment type="caution">
    <text evidence="1">The sequence shown here is derived from an EMBL/GenBank/DDBJ whole genome shotgun (WGS) entry which is preliminary data.</text>
</comment>
<dbReference type="Proteomes" id="UP000652760">
    <property type="component" value="Unassembled WGS sequence"/>
</dbReference>
<evidence type="ECO:0000313" key="1">
    <source>
        <dbReference type="EMBL" id="MBK1838372.1"/>
    </source>
</evidence>
<keyword evidence="2" id="KW-1185">Reference proteome</keyword>
<sequence>MILLSCLPALLAAERALGRLDQALADPARRRRLVADAARRSAAAVIRLDGHRLDAHDFQRALAAPEHAQGEAARAALLVPLFAQLPAGLTATLPPGRPPVRPVVVAAREADPGDVLAAVRASIAALEAIELEGGEEPEDVDGDETAVVSPPLTPWTRPWLDELHRRWSVAQGGRPVGLGEARAADAGPALEAVAEALDAAPGLLGAAAAIRALALRPDPGAPERRGQDDDAESAALRATLRAVVAAERPPTSWWSVVVWLAAPDLVRGACHLHHAWPPLTAALARDVTGYRLAMAGTEGAWTRWVLEGIPELVAHELERLRHLDLLQEHWETRLAATPRRSNSRLPDLLDWLHDRPAFTISRVAAELKGRCGLSLRGVHLLVEQLAKAGVVRDIADRGGERVWACELSFLLLGR</sequence>
<evidence type="ECO:0008006" key="3">
    <source>
        <dbReference type="Google" id="ProtNLM"/>
    </source>
</evidence>
<accession>A0ABS1F4N8</accession>
<proteinExistence type="predicted"/>
<protein>
    <recommendedName>
        <fullName evidence="3">HTH DNA binding domain-containing protein</fullName>
    </recommendedName>
</protein>